<sequence>MIGNDVIDLELAAAESDWRRKGFLEKLFSADEMRLVLESENPEISVWNLWSRKEAAYKIFNRNTGIRAFNPKHFHCRDLNDSGIVVFGDSRVYSKTEITSQYIHTICVEDRNDWNKIASLSESQIIKKDDLPFVYQHGGYFPATVSHHGRFEFRFGLFKNGLDRDLSFQSAMYRTFFGDFQQP</sequence>
<dbReference type="InterPro" id="IPR008278">
    <property type="entry name" value="4-PPantetheinyl_Trfase_dom"/>
</dbReference>
<keyword evidence="4" id="KW-1185">Reference proteome</keyword>
<dbReference type="SUPFAM" id="SSF56214">
    <property type="entry name" value="4'-phosphopantetheinyl transferase"/>
    <property type="match status" value="1"/>
</dbReference>
<feature type="domain" description="4'-phosphopantetheinyl transferase" evidence="2">
    <location>
        <begin position="2"/>
        <end position="106"/>
    </location>
</feature>
<evidence type="ECO:0000259" key="2">
    <source>
        <dbReference type="Pfam" id="PF01648"/>
    </source>
</evidence>
<reference evidence="3 4" key="1">
    <citation type="submission" date="2020-07" db="EMBL/GenBank/DDBJ databases">
        <authorList>
            <person name="Sun Q."/>
        </authorList>
    </citation>
    <scope>NUCLEOTIDE SEQUENCE [LARGE SCALE GENOMIC DNA]</scope>
    <source>
        <strain evidence="3 4">MAH-1</strain>
    </source>
</reference>
<dbReference type="GO" id="GO:0008897">
    <property type="term" value="F:holo-[acyl-carrier-protein] synthase activity"/>
    <property type="evidence" value="ECO:0007669"/>
    <property type="project" value="InterPro"/>
</dbReference>
<evidence type="ECO:0000313" key="3">
    <source>
        <dbReference type="EMBL" id="NYA69946.1"/>
    </source>
</evidence>
<name>A0A7Y9C492_9FLAO</name>
<keyword evidence="1 3" id="KW-0808">Transferase</keyword>
<dbReference type="InterPro" id="IPR037143">
    <property type="entry name" value="4-PPantetheinyl_Trfase_dom_sf"/>
</dbReference>
<dbReference type="RefSeq" id="WP_176004766.1">
    <property type="nucleotide sequence ID" value="NZ_JABWMI010000005.1"/>
</dbReference>
<gene>
    <name evidence="3" type="ORF">HZF10_03365</name>
</gene>
<evidence type="ECO:0000313" key="4">
    <source>
        <dbReference type="Proteomes" id="UP000535020"/>
    </source>
</evidence>
<evidence type="ECO:0000256" key="1">
    <source>
        <dbReference type="ARBA" id="ARBA00022679"/>
    </source>
</evidence>
<dbReference type="AlphaFoldDB" id="A0A7Y9C492"/>
<organism evidence="3 4">
    <name type="scientific">Flavobacterium agri</name>
    <dbReference type="NCBI Taxonomy" id="2743471"/>
    <lineage>
        <taxon>Bacteria</taxon>
        <taxon>Pseudomonadati</taxon>
        <taxon>Bacteroidota</taxon>
        <taxon>Flavobacteriia</taxon>
        <taxon>Flavobacteriales</taxon>
        <taxon>Flavobacteriaceae</taxon>
        <taxon>Flavobacterium</taxon>
    </lineage>
</organism>
<protein>
    <submittedName>
        <fullName evidence="3">4-phosphopantetheinyl transferase family protein</fullName>
    </submittedName>
</protein>
<dbReference type="EMBL" id="JACBJI010000001">
    <property type="protein sequence ID" value="NYA69946.1"/>
    <property type="molecule type" value="Genomic_DNA"/>
</dbReference>
<comment type="caution">
    <text evidence="3">The sequence shown here is derived from an EMBL/GenBank/DDBJ whole genome shotgun (WGS) entry which is preliminary data.</text>
</comment>
<dbReference type="Proteomes" id="UP000535020">
    <property type="component" value="Unassembled WGS sequence"/>
</dbReference>
<dbReference type="Pfam" id="PF01648">
    <property type="entry name" value="ACPS"/>
    <property type="match status" value="1"/>
</dbReference>
<dbReference type="GO" id="GO:0000287">
    <property type="term" value="F:magnesium ion binding"/>
    <property type="evidence" value="ECO:0007669"/>
    <property type="project" value="InterPro"/>
</dbReference>
<dbReference type="Gene3D" id="3.90.470.20">
    <property type="entry name" value="4'-phosphopantetheinyl transferase domain"/>
    <property type="match status" value="1"/>
</dbReference>
<accession>A0A7Y9C492</accession>
<proteinExistence type="predicted"/>